<dbReference type="SUPFAM" id="SSF54285">
    <property type="entry name" value="MoaD/ThiS"/>
    <property type="match status" value="1"/>
</dbReference>
<dbReference type="InterPro" id="IPR012675">
    <property type="entry name" value="Beta-grasp_dom_sf"/>
</dbReference>
<protein>
    <submittedName>
        <fullName evidence="1">Sulfur carrier protein ThiS</fullName>
    </submittedName>
</protein>
<sequence>MNIQLNGQVTELPEKVKTVYDVLINYELEERIVIVELNGHILSKETYEQTKLSENDEIELVHFVGGG</sequence>
<dbReference type="EMBL" id="JACXAI010000023">
    <property type="protein sequence ID" value="MBD1381889.1"/>
    <property type="molecule type" value="Genomic_DNA"/>
</dbReference>
<evidence type="ECO:0000313" key="2">
    <source>
        <dbReference type="Proteomes" id="UP000626844"/>
    </source>
</evidence>
<dbReference type="InterPro" id="IPR016155">
    <property type="entry name" value="Mopterin_synth/thiamin_S_b"/>
</dbReference>
<proteinExistence type="predicted"/>
<dbReference type="AlphaFoldDB" id="A0A926S2D0"/>
<comment type="caution">
    <text evidence="1">The sequence shown here is derived from an EMBL/GenBank/DDBJ whole genome shotgun (WGS) entry which is preliminary data.</text>
</comment>
<dbReference type="Pfam" id="PF02597">
    <property type="entry name" value="ThiS"/>
    <property type="match status" value="1"/>
</dbReference>
<dbReference type="Gene3D" id="3.10.20.30">
    <property type="match status" value="1"/>
</dbReference>
<evidence type="ECO:0000313" key="1">
    <source>
        <dbReference type="EMBL" id="MBD1381889.1"/>
    </source>
</evidence>
<dbReference type="CDD" id="cd00565">
    <property type="entry name" value="Ubl_ThiS"/>
    <property type="match status" value="1"/>
</dbReference>
<dbReference type="InterPro" id="IPR010035">
    <property type="entry name" value="Thi_S"/>
</dbReference>
<dbReference type="RefSeq" id="WP_191159548.1">
    <property type="nucleotide sequence ID" value="NZ_JACXAI010000023.1"/>
</dbReference>
<name>A0A926S2D0_9BACI</name>
<gene>
    <name evidence="1" type="primary">thiS</name>
    <name evidence="1" type="ORF">IC621_16795</name>
</gene>
<organism evidence="1 2">
    <name type="scientific">Metabacillus arenae</name>
    <dbReference type="NCBI Taxonomy" id="2771434"/>
    <lineage>
        <taxon>Bacteria</taxon>
        <taxon>Bacillati</taxon>
        <taxon>Bacillota</taxon>
        <taxon>Bacilli</taxon>
        <taxon>Bacillales</taxon>
        <taxon>Bacillaceae</taxon>
        <taxon>Metabacillus</taxon>
    </lineage>
</organism>
<accession>A0A926S2D0</accession>
<dbReference type="Proteomes" id="UP000626844">
    <property type="component" value="Unassembled WGS sequence"/>
</dbReference>
<dbReference type="PANTHER" id="PTHR34472:SF1">
    <property type="entry name" value="SULFUR CARRIER PROTEIN THIS"/>
    <property type="match status" value="1"/>
</dbReference>
<keyword evidence="2" id="KW-1185">Reference proteome</keyword>
<dbReference type="PANTHER" id="PTHR34472">
    <property type="entry name" value="SULFUR CARRIER PROTEIN THIS"/>
    <property type="match status" value="1"/>
</dbReference>
<dbReference type="InterPro" id="IPR003749">
    <property type="entry name" value="ThiS/MoaD-like"/>
</dbReference>
<reference evidence="1" key="1">
    <citation type="submission" date="2020-09" db="EMBL/GenBank/DDBJ databases">
        <title>A novel bacterium of genus Bacillus, isolated from South China Sea.</title>
        <authorList>
            <person name="Huang H."/>
            <person name="Mo K."/>
            <person name="Hu Y."/>
        </authorList>
    </citation>
    <scope>NUCLEOTIDE SEQUENCE</scope>
    <source>
        <strain evidence="1">IB182487</strain>
    </source>
</reference>
<dbReference type="NCBIfam" id="TIGR01683">
    <property type="entry name" value="thiS"/>
    <property type="match status" value="1"/>
</dbReference>